<dbReference type="PANTHER" id="PTHR46816:SF1">
    <property type="entry name" value="TETRATRICOPEPTIDE REPEAT (TPR)-LIKE SUPERFAMILY PROTEIN"/>
    <property type="match status" value="1"/>
</dbReference>
<keyword evidence="2" id="KW-1185">Reference proteome</keyword>
<protein>
    <submittedName>
        <fullName evidence="1">Uncharacterized protein</fullName>
    </submittedName>
</protein>
<sequence length="181" mass="20423">MYNRTNPSYHQNHCTPPKPLHTFHGCFISALSGGEKKHWWLTNRKVIERYVKEAKMLIATQEQSEIEAALGLLEAALSMASRMEVALEMKARCLLYLRQFKEVVDMLQDYIPSLKMSISDDTSSSGSSDGSSTQLLREQFKLLSSSGGENEPAFKCFSVSDLKKKVLAGLCKNVEKEGQWR</sequence>
<dbReference type="EMBL" id="JAVIJP010000080">
    <property type="protein sequence ID" value="KAL3618560.1"/>
    <property type="molecule type" value="Genomic_DNA"/>
</dbReference>
<evidence type="ECO:0000313" key="1">
    <source>
        <dbReference type="EMBL" id="KAL3618560.1"/>
    </source>
</evidence>
<organism evidence="1 2">
    <name type="scientific">Castilleja foliolosa</name>
    <dbReference type="NCBI Taxonomy" id="1961234"/>
    <lineage>
        <taxon>Eukaryota</taxon>
        <taxon>Viridiplantae</taxon>
        <taxon>Streptophyta</taxon>
        <taxon>Embryophyta</taxon>
        <taxon>Tracheophyta</taxon>
        <taxon>Spermatophyta</taxon>
        <taxon>Magnoliopsida</taxon>
        <taxon>eudicotyledons</taxon>
        <taxon>Gunneridae</taxon>
        <taxon>Pentapetalae</taxon>
        <taxon>asterids</taxon>
        <taxon>lamiids</taxon>
        <taxon>Lamiales</taxon>
        <taxon>Orobanchaceae</taxon>
        <taxon>Pedicularideae</taxon>
        <taxon>Castillejinae</taxon>
        <taxon>Castilleja</taxon>
    </lineage>
</organism>
<name>A0ABD3BMB0_9LAMI</name>
<accession>A0ABD3BMB0</accession>
<comment type="caution">
    <text evidence="1">The sequence shown here is derived from an EMBL/GenBank/DDBJ whole genome shotgun (WGS) entry which is preliminary data.</text>
</comment>
<gene>
    <name evidence="1" type="ORF">CASFOL_037642</name>
</gene>
<dbReference type="PANTHER" id="PTHR46816">
    <property type="entry name" value="OS01G0273500 PROTEIN"/>
    <property type="match status" value="1"/>
</dbReference>
<dbReference type="Proteomes" id="UP001632038">
    <property type="component" value="Unassembled WGS sequence"/>
</dbReference>
<reference evidence="2" key="1">
    <citation type="journal article" date="2024" name="IScience">
        <title>Strigolactones Initiate the Formation of Haustorium-like Structures in Castilleja.</title>
        <authorList>
            <person name="Buerger M."/>
            <person name="Peterson D."/>
            <person name="Chory J."/>
        </authorList>
    </citation>
    <scope>NUCLEOTIDE SEQUENCE [LARGE SCALE GENOMIC DNA]</scope>
</reference>
<proteinExistence type="predicted"/>
<evidence type="ECO:0000313" key="2">
    <source>
        <dbReference type="Proteomes" id="UP001632038"/>
    </source>
</evidence>
<dbReference type="AlphaFoldDB" id="A0ABD3BMB0"/>